<dbReference type="PROSITE" id="PS00909">
    <property type="entry name" value="MR_MLE_2"/>
    <property type="match status" value="1"/>
</dbReference>
<accession>A0A6B0TXK6</accession>
<proteinExistence type="predicted"/>
<name>A0A6B0TXK6_9RHOB</name>
<dbReference type="SUPFAM" id="SSF51604">
    <property type="entry name" value="Enolase C-terminal domain-like"/>
    <property type="match status" value="1"/>
</dbReference>
<dbReference type="Gene3D" id="3.20.20.120">
    <property type="entry name" value="Enolase-like C-terminal domain"/>
    <property type="match status" value="1"/>
</dbReference>
<comment type="caution">
    <text evidence="3">The sequence shown here is derived from an EMBL/GenBank/DDBJ whole genome shotgun (WGS) entry which is preliminary data.</text>
</comment>
<dbReference type="SUPFAM" id="SSF54826">
    <property type="entry name" value="Enolase N-terminal domain-like"/>
    <property type="match status" value="1"/>
</dbReference>
<dbReference type="Gene3D" id="3.30.390.10">
    <property type="entry name" value="Enolase-like, N-terminal domain"/>
    <property type="match status" value="1"/>
</dbReference>
<dbReference type="InterPro" id="IPR029065">
    <property type="entry name" value="Enolase_C-like"/>
</dbReference>
<evidence type="ECO:0000256" key="1">
    <source>
        <dbReference type="ARBA" id="ARBA00023239"/>
    </source>
</evidence>
<evidence type="ECO:0000313" key="4">
    <source>
        <dbReference type="Proteomes" id="UP000436016"/>
    </source>
</evidence>
<reference evidence="3 4" key="1">
    <citation type="submission" date="2019-12" db="EMBL/GenBank/DDBJ databases">
        <title>Strain KN286 was isolated from seawater, which was collected from Caroline Seamount in the tropical western Pacific.</title>
        <authorList>
            <person name="Wang Q."/>
        </authorList>
    </citation>
    <scope>NUCLEOTIDE SEQUENCE [LARGE SCALE GENOMIC DNA]</scope>
    <source>
        <strain evidence="3 4">KN286</strain>
    </source>
</reference>
<dbReference type="PANTHER" id="PTHR48080:SF2">
    <property type="entry name" value="D-GALACTONATE DEHYDRATASE"/>
    <property type="match status" value="1"/>
</dbReference>
<dbReference type="InterPro" id="IPR013342">
    <property type="entry name" value="Mandelate_racemase_C"/>
</dbReference>
<dbReference type="GO" id="GO:0016829">
    <property type="term" value="F:lyase activity"/>
    <property type="evidence" value="ECO:0007669"/>
    <property type="project" value="UniProtKB-KW"/>
</dbReference>
<gene>
    <name evidence="3" type="ORF">GSH16_11220</name>
</gene>
<dbReference type="InterPro" id="IPR013341">
    <property type="entry name" value="Mandelate_racemase_N_dom"/>
</dbReference>
<dbReference type="GO" id="GO:0009063">
    <property type="term" value="P:amino acid catabolic process"/>
    <property type="evidence" value="ECO:0007669"/>
    <property type="project" value="InterPro"/>
</dbReference>
<dbReference type="EMBL" id="WUWG01000003">
    <property type="protein sequence ID" value="MXU66022.1"/>
    <property type="molecule type" value="Genomic_DNA"/>
</dbReference>
<keyword evidence="4" id="KW-1185">Reference proteome</keyword>
<dbReference type="Proteomes" id="UP000436016">
    <property type="component" value="Unassembled WGS sequence"/>
</dbReference>
<dbReference type="InterPro" id="IPR036849">
    <property type="entry name" value="Enolase-like_C_sf"/>
</dbReference>
<dbReference type="InterPro" id="IPR034593">
    <property type="entry name" value="DgoD-like"/>
</dbReference>
<dbReference type="GO" id="GO:0000287">
    <property type="term" value="F:magnesium ion binding"/>
    <property type="evidence" value="ECO:0007669"/>
    <property type="project" value="UniProtKB-ARBA"/>
</dbReference>
<evidence type="ECO:0000313" key="3">
    <source>
        <dbReference type="EMBL" id="MXU66022.1"/>
    </source>
</evidence>
<dbReference type="RefSeq" id="WP_160855028.1">
    <property type="nucleotide sequence ID" value="NZ_WUWG01000003.1"/>
</dbReference>
<dbReference type="CDD" id="cd03316">
    <property type="entry name" value="MR_like"/>
    <property type="match status" value="1"/>
</dbReference>
<sequence length="381" mass="40397">MIQLEQVEGFPVSAIPVSPARSSMGDLDRRSSLVIKVTDRDGATGWGEIWSNFPPSAAAHRLAILQDLVFPSVAGRRFDGPPALTAWLEARWRILARHTGETGPFENIIAGLDIAAWDLCARRAGLSLAGHVRAVMTDADLPDTTAETVAVYASSPNRDGLGDRIAALMDAGHRAVKLKVGYDAVSDEEVVALCREVGGPDLNIMVDANQSWSLADAREMIPRLDAHRLTFVEEPVDVGLPDADLAGLAKAVRPPLAFGENVRGMAALEQGLTAGYLGVLQPSVTKIGGVTGWMALAHRARVAGIGLCPHYMGAAPGLAVTMQLLSLFPDAGPMELDANDNPLRTALSDMDLSVRNGRVRVPDGPGIGFEPDAARLRAMVA</sequence>
<dbReference type="PANTHER" id="PTHR48080">
    <property type="entry name" value="D-GALACTONATE DEHYDRATASE-RELATED"/>
    <property type="match status" value="1"/>
</dbReference>
<dbReference type="Pfam" id="PF02746">
    <property type="entry name" value="MR_MLE_N"/>
    <property type="match status" value="1"/>
</dbReference>
<organism evidence="3 4">
    <name type="scientific">Oceanomicrobium pacificus</name>
    <dbReference type="NCBI Taxonomy" id="2692916"/>
    <lineage>
        <taxon>Bacteria</taxon>
        <taxon>Pseudomonadati</taxon>
        <taxon>Pseudomonadota</taxon>
        <taxon>Alphaproteobacteria</taxon>
        <taxon>Rhodobacterales</taxon>
        <taxon>Paracoccaceae</taxon>
        <taxon>Oceanomicrobium</taxon>
    </lineage>
</organism>
<dbReference type="SMART" id="SM00922">
    <property type="entry name" value="MR_MLE"/>
    <property type="match status" value="1"/>
</dbReference>
<dbReference type="InterPro" id="IPR029017">
    <property type="entry name" value="Enolase-like_N"/>
</dbReference>
<feature type="domain" description="Mandelate racemase/muconate lactonizing enzyme C-terminal" evidence="2">
    <location>
        <begin position="158"/>
        <end position="255"/>
    </location>
</feature>
<dbReference type="SFLD" id="SFLDS00001">
    <property type="entry name" value="Enolase"/>
    <property type="match status" value="1"/>
</dbReference>
<dbReference type="AlphaFoldDB" id="A0A6B0TXK6"/>
<dbReference type="InterPro" id="IPR018110">
    <property type="entry name" value="Mandel_Rmase/mucon_lact_enz_CS"/>
</dbReference>
<dbReference type="Pfam" id="PF13378">
    <property type="entry name" value="MR_MLE_C"/>
    <property type="match status" value="1"/>
</dbReference>
<evidence type="ECO:0000259" key="2">
    <source>
        <dbReference type="SMART" id="SM00922"/>
    </source>
</evidence>
<keyword evidence="1" id="KW-0456">Lyase</keyword>
<protein>
    <submittedName>
        <fullName evidence="3">Mandelate racemase/muconate lactonizing enzyme family protein</fullName>
    </submittedName>
</protein>